<gene>
    <name evidence="2" type="ORF">MNBD_ALPHA03-1813</name>
</gene>
<accession>A0A3B1AJQ4</accession>
<feature type="compositionally biased region" description="Basic and acidic residues" evidence="1">
    <location>
        <begin position="31"/>
        <end position="41"/>
    </location>
</feature>
<feature type="compositionally biased region" description="Polar residues" evidence="1">
    <location>
        <begin position="42"/>
        <end position="53"/>
    </location>
</feature>
<feature type="region of interest" description="Disordered" evidence="1">
    <location>
        <begin position="15"/>
        <end position="58"/>
    </location>
</feature>
<feature type="region of interest" description="Disordered" evidence="1">
    <location>
        <begin position="87"/>
        <end position="120"/>
    </location>
</feature>
<sequence>MNITSNSQLLASLNGLIDPNQRQQQQALQDRQLKQENDKQAAEQSSKAVQDSGRQNRIEANREALKKLQDRLKADNIEKLKSEFSVGNVSVDNSGGQNQGVNLNLRESLGNSNKPVDTRPGQIIDIRV</sequence>
<feature type="compositionally biased region" description="Low complexity" evidence="1">
    <location>
        <begin position="21"/>
        <end position="30"/>
    </location>
</feature>
<dbReference type="AlphaFoldDB" id="A0A3B1AJQ4"/>
<dbReference type="EMBL" id="UOFW01000152">
    <property type="protein sequence ID" value="VAX06079.1"/>
    <property type="molecule type" value="Genomic_DNA"/>
</dbReference>
<organism evidence="2">
    <name type="scientific">hydrothermal vent metagenome</name>
    <dbReference type="NCBI Taxonomy" id="652676"/>
    <lineage>
        <taxon>unclassified sequences</taxon>
        <taxon>metagenomes</taxon>
        <taxon>ecological metagenomes</taxon>
    </lineage>
</organism>
<proteinExistence type="predicted"/>
<reference evidence="2" key="1">
    <citation type="submission" date="2018-06" db="EMBL/GenBank/DDBJ databases">
        <authorList>
            <person name="Zhirakovskaya E."/>
        </authorList>
    </citation>
    <scope>NUCLEOTIDE SEQUENCE</scope>
</reference>
<feature type="compositionally biased region" description="Polar residues" evidence="1">
    <location>
        <begin position="87"/>
        <end position="102"/>
    </location>
</feature>
<protein>
    <submittedName>
        <fullName evidence="2">Uncharacterized protein</fullName>
    </submittedName>
</protein>
<evidence type="ECO:0000313" key="2">
    <source>
        <dbReference type="EMBL" id="VAX06079.1"/>
    </source>
</evidence>
<name>A0A3B1AJQ4_9ZZZZ</name>
<evidence type="ECO:0000256" key="1">
    <source>
        <dbReference type="SAM" id="MobiDB-lite"/>
    </source>
</evidence>